<protein>
    <submittedName>
        <fullName evidence="3">DUF1080 domain-containing protein</fullName>
    </submittedName>
</protein>
<dbReference type="Pfam" id="PF06439">
    <property type="entry name" value="3keto-disac_hyd"/>
    <property type="match status" value="1"/>
</dbReference>
<sequence length="201" mass="21758">MGTRIRSALRTAALTGAVALAGCANMMGGGGWVPLVDSGKGLERFNRVGEADWAVVDGAIQATRGGSTPAFLVTRESYKDFAIRAEFWASDDANSGIFVRCQNPQQITDENCYEANVFDQRPDPTYGTGSIVKVAPVRQPPPKAGGKWNTMEVTAKGDHLVVMFNGEKTVDHRDRKFASGPVALQWGRGTVKFRKVEIKPL</sequence>
<evidence type="ECO:0000313" key="4">
    <source>
        <dbReference type="Proteomes" id="UP000298180"/>
    </source>
</evidence>
<feature type="domain" description="3-keto-alpha-glucoside-1,2-lyase/3-keto-2-hydroxy-glucal hydratase" evidence="2">
    <location>
        <begin position="31"/>
        <end position="199"/>
    </location>
</feature>
<dbReference type="PROSITE" id="PS51257">
    <property type="entry name" value="PROKAR_LIPOPROTEIN"/>
    <property type="match status" value="1"/>
</dbReference>
<name>A0A4Z0BUL4_9BURK</name>
<dbReference type="GO" id="GO:0016787">
    <property type="term" value="F:hydrolase activity"/>
    <property type="evidence" value="ECO:0007669"/>
    <property type="project" value="InterPro"/>
</dbReference>
<feature type="chain" id="PRO_5021449060" evidence="1">
    <location>
        <begin position="22"/>
        <end position="201"/>
    </location>
</feature>
<organism evidence="3 4">
    <name type="scientific">Ramlibacter henchirensis</name>
    <dbReference type="NCBI Taxonomy" id="204072"/>
    <lineage>
        <taxon>Bacteria</taxon>
        <taxon>Pseudomonadati</taxon>
        <taxon>Pseudomonadota</taxon>
        <taxon>Betaproteobacteria</taxon>
        <taxon>Burkholderiales</taxon>
        <taxon>Comamonadaceae</taxon>
        <taxon>Ramlibacter</taxon>
    </lineage>
</organism>
<gene>
    <name evidence="3" type="ORF">EZ313_17515</name>
</gene>
<evidence type="ECO:0000259" key="2">
    <source>
        <dbReference type="Pfam" id="PF06439"/>
    </source>
</evidence>
<dbReference type="InterPro" id="IPR010496">
    <property type="entry name" value="AL/BT2_dom"/>
</dbReference>
<evidence type="ECO:0000256" key="1">
    <source>
        <dbReference type="SAM" id="SignalP"/>
    </source>
</evidence>
<dbReference type="AlphaFoldDB" id="A0A4Z0BUL4"/>
<reference evidence="3 4" key="1">
    <citation type="submission" date="2019-03" db="EMBL/GenBank/DDBJ databases">
        <title>Ramlibacter henchirensis DSM 14656, whole genome shotgun sequence.</title>
        <authorList>
            <person name="Zhang X."/>
            <person name="Feng G."/>
            <person name="Zhu H."/>
        </authorList>
    </citation>
    <scope>NUCLEOTIDE SEQUENCE [LARGE SCALE GENOMIC DNA]</scope>
    <source>
        <strain evidence="3 4">DSM 14656</strain>
    </source>
</reference>
<accession>A0A4Z0BUL4</accession>
<evidence type="ECO:0000313" key="3">
    <source>
        <dbReference type="EMBL" id="TFZ03017.1"/>
    </source>
</evidence>
<dbReference type="OrthoDB" id="259356at2"/>
<dbReference type="EMBL" id="SMLM01000002">
    <property type="protein sequence ID" value="TFZ03017.1"/>
    <property type="molecule type" value="Genomic_DNA"/>
</dbReference>
<dbReference type="Proteomes" id="UP000298180">
    <property type="component" value="Unassembled WGS sequence"/>
</dbReference>
<dbReference type="Gene3D" id="2.60.120.560">
    <property type="entry name" value="Exo-inulinase, domain 1"/>
    <property type="match status" value="1"/>
</dbReference>
<comment type="caution">
    <text evidence="3">The sequence shown here is derived from an EMBL/GenBank/DDBJ whole genome shotgun (WGS) entry which is preliminary data.</text>
</comment>
<keyword evidence="1" id="KW-0732">Signal</keyword>
<feature type="signal peptide" evidence="1">
    <location>
        <begin position="1"/>
        <end position="21"/>
    </location>
</feature>
<keyword evidence="4" id="KW-1185">Reference proteome</keyword>
<dbReference type="RefSeq" id="WP_135264541.1">
    <property type="nucleotide sequence ID" value="NZ_SMLM01000002.1"/>
</dbReference>
<proteinExistence type="predicted"/>